<organism evidence="2">
    <name type="scientific">Amphimedon queenslandica</name>
    <name type="common">Sponge</name>
    <dbReference type="NCBI Taxonomy" id="400682"/>
    <lineage>
        <taxon>Eukaryota</taxon>
        <taxon>Metazoa</taxon>
        <taxon>Porifera</taxon>
        <taxon>Demospongiae</taxon>
        <taxon>Heteroscleromorpha</taxon>
        <taxon>Haplosclerida</taxon>
        <taxon>Niphatidae</taxon>
        <taxon>Amphimedon</taxon>
    </lineage>
</organism>
<feature type="compositionally biased region" description="Basic and acidic residues" evidence="1">
    <location>
        <begin position="56"/>
        <end position="69"/>
    </location>
</feature>
<dbReference type="InParanoid" id="A0A1X7UAV7"/>
<accession>A0A1X7UAV7</accession>
<feature type="region of interest" description="Disordered" evidence="1">
    <location>
        <begin position="56"/>
        <end position="94"/>
    </location>
</feature>
<dbReference type="AlphaFoldDB" id="A0A1X7UAV7"/>
<feature type="compositionally biased region" description="Acidic residues" evidence="1">
    <location>
        <begin position="70"/>
        <end position="85"/>
    </location>
</feature>
<protein>
    <submittedName>
        <fullName evidence="2">Uncharacterized protein</fullName>
    </submittedName>
</protein>
<proteinExistence type="predicted"/>
<name>A0A1X7UAV7_AMPQE</name>
<reference evidence="2" key="1">
    <citation type="submission" date="2017-05" db="UniProtKB">
        <authorList>
            <consortium name="EnsemblMetazoa"/>
        </authorList>
    </citation>
    <scope>IDENTIFICATION</scope>
</reference>
<sequence length="94" mass="10550">MSVECLIKFSDGRELKISEAVSSGGEERESFLDCLASSLAVVKEKANGILTEQVEKEKRVMSAPNKRETPDEELEDFEEDDDIEEPEIKSPRTT</sequence>
<evidence type="ECO:0000256" key="1">
    <source>
        <dbReference type="SAM" id="MobiDB-lite"/>
    </source>
</evidence>
<evidence type="ECO:0000313" key="2">
    <source>
        <dbReference type="EnsemblMetazoa" id="Aqu2.1.24900_001"/>
    </source>
</evidence>
<dbReference type="EnsemblMetazoa" id="Aqu2.1.24900_001">
    <property type="protein sequence ID" value="Aqu2.1.24900_001"/>
    <property type="gene ID" value="Aqu2.1.24900"/>
</dbReference>